<sequence length="233" mass="26086">MTTVIPIHSYLKKLKVLGHGNGGTIYQVRYKRTSVIYAHKVVNGDCDTTIRIFYEMKILHHMDSPFIIKCHEIFEKPSGDISILMEYMDASSLDTLPKSHGILLELSLSPIACQVLHGLNYLHFQKIVHGDIKPANLLVNQNMEVCMSRTLEHCHSYVGTCAYMSLEGLKLSPIIGGSNRPSSGLTIMELYVGHFPLLCLAQKPEWATLMCAICLEEPPSLLESASEQFSELH</sequence>
<dbReference type="SUPFAM" id="SSF56112">
    <property type="entry name" value="Protein kinase-like (PK-like)"/>
    <property type="match status" value="1"/>
</dbReference>
<dbReference type="Gene3D" id="3.30.200.20">
    <property type="entry name" value="Phosphorylase Kinase, domain 1"/>
    <property type="match status" value="1"/>
</dbReference>
<comment type="similarity">
    <text evidence="5">Belongs to the protein kinase superfamily. STE Ser/Thr protein kinase family. MAP kinase kinase subfamily.</text>
</comment>
<feature type="domain" description="Protein kinase" evidence="10">
    <location>
        <begin position="11"/>
        <end position="233"/>
    </location>
</feature>
<dbReference type="AlphaFoldDB" id="A0A9Q0KLX5"/>
<dbReference type="OrthoDB" id="8693905at2759"/>
<dbReference type="InterPro" id="IPR008271">
    <property type="entry name" value="Ser/Thr_kinase_AS"/>
</dbReference>
<keyword evidence="4" id="KW-0067">ATP-binding</keyword>
<dbReference type="EMBL" id="JAMYWD010000004">
    <property type="protein sequence ID" value="KAJ4972962.1"/>
    <property type="molecule type" value="Genomic_DNA"/>
</dbReference>
<protein>
    <recommendedName>
        <fullName evidence="6">mitogen-activated protein kinase kinase</fullName>
        <ecNumber evidence="6">2.7.12.2</ecNumber>
    </recommendedName>
</protein>
<accession>A0A9Q0KLX5</accession>
<dbReference type="PANTHER" id="PTHR48013:SF9">
    <property type="entry name" value="DUAL SPECIFICITY MITOGEN-ACTIVATED PROTEIN KINASE KINASE 5"/>
    <property type="match status" value="1"/>
</dbReference>
<evidence type="ECO:0000256" key="5">
    <source>
        <dbReference type="ARBA" id="ARBA00038035"/>
    </source>
</evidence>
<evidence type="ECO:0000256" key="2">
    <source>
        <dbReference type="ARBA" id="ARBA00022741"/>
    </source>
</evidence>
<comment type="catalytic activity">
    <reaction evidence="9">
        <text>L-tyrosyl-[protein] + ATP = O-phospho-L-tyrosyl-[protein] + ADP + H(+)</text>
        <dbReference type="Rhea" id="RHEA:10596"/>
        <dbReference type="Rhea" id="RHEA-COMP:10136"/>
        <dbReference type="Rhea" id="RHEA-COMP:20101"/>
        <dbReference type="ChEBI" id="CHEBI:15378"/>
        <dbReference type="ChEBI" id="CHEBI:30616"/>
        <dbReference type="ChEBI" id="CHEBI:46858"/>
        <dbReference type="ChEBI" id="CHEBI:61978"/>
        <dbReference type="ChEBI" id="CHEBI:456216"/>
        <dbReference type="EC" id="2.7.12.2"/>
    </reaction>
</comment>
<dbReference type="GO" id="GO:0051707">
    <property type="term" value="P:response to other organism"/>
    <property type="evidence" value="ECO:0007669"/>
    <property type="project" value="UniProtKB-ARBA"/>
</dbReference>
<keyword evidence="2" id="KW-0547">Nucleotide-binding</keyword>
<dbReference type="PROSITE" id="PS50011">
    <property type="entry name" value="PROTEIN_KINASE_DOM"/>
    <property type="match status" value="1"/>
</dbReference>
<comment type="caution">
    <text evidence="11">The sequence shown here is derived from an EMBL/GenBank/DDBJ whole genome shotgun (WGS) entry which is preliminary data.</text>
</comment>
<dbReference type="GO" id="GO:0004708">
    <property type="term" value="F:MAP kinase kinase activity"/>
    <property type="evidence" value="ECO:0007669"/>
    <property type="project" value="UniProtKB-EC"/>
</dbReference>
<evidence type="ECO:0000313" key="11">
    <source>
        <dbReference type="EMBL" id="KAJ4972962.1"/>
    </source>
</evidence>
<dbReference type="Proteomes" id="UP001141806">
    <property type="component" value="Unassembled WGS sequence"/>
</dbReference>
<dbReference type="GO" id="GO:0005524">
    <property type="term" value="F:ATP binding"/>
    <property type="evidence" value="ECO:0007669"/>
    <property type="project" value="UniProtKB-KW"/>
</dbReference>
<evidence type="ECO:0000256" key="4">
    <source>
        <dbReference type="ARBA" id="ARBA00022840"/>
    </source>
</evidence>
<comment type="catalytic activity">
    <reaction evidence="8">
        <text>L-threonyl-[protein] + ATP = O-phospho-L-threonyl-[protein] + ADP + H(+)</text>
        <dbReference type="Rhea" id="RHEA:46608"/>
        <dbReference type="Rhea" id="RHEA-COMP:11060"/>
        <dbReference type="Rhea" id="RHEA-COMP:11605"/>
        <dbReference type="ChEBI" id="CHEBI:15378"/>
        <dbReference type="ChEBI" id="CHEBI:30013"/>
        <dbReference type="ChEBI" id="CHEBI:30616"/>
        <dbReference type="ChEBI" id="CHEBI:61977"/>
        <dbReference type="ChEBI" id="CHEBI:456216"/>
        <dbReference type="EC" id="2.7.12.2"/>
    </reaction>
</comment>
<organism evidence="11 12">
    <name type="scientific">Protea cynaroides</name>
    <dbReference type="NCBI Taxonomy" id="273540"/>
    <lineage>
        <taxon>Eukaryota</taxon>
        <taxon>Viridiplantae</taxon>
        <taxon>Streptophyta</taxon>
        <taxon>Embryophyta</taxon>
        <taxon>Tracheophyta</taxon>
        <taxon>Spermatophyta</taxon>
        <taxon>Magnoliopsida</taxon>
        <taxon>Proteales</taxon>
        <taxon>Proteaceae</taxon>
        <taxon>Protea</taxon>
    </lineage>
</organism>
<evidence type="ECO:0000259" key="10">
    <source>
        <dbReference type="PROSITE" id="PS50011"/>
    </source>
</evidence>
<gene>
    <name evidence="11" type="ORF">NE237_006136</name>
</gene>
<dbReference type="InterPro" id="IPR011009">
    <property type="entry name" value="Kinase-like_dom_sf"/>
</dbReference>
<dbReference type="SMART" id="SM00220">
    <property type="entry name" value="S_TKc"/>
    <property type="match status" value="1"/>
</dbReference>
<evidence type="ECO:0000256" key="6">
    <source>
        <dbReference type="ARBA" id="ARBA00038999"/>
    </source>
</evidence>
<evidence type="ECO:0000256" key="3">
    <source>
        <dbReference type="ARBA" id="ARBA00022777"/>
    </source>
</evidence>
<dbReference type="InterPro" id="IPR000719">
    <property type="entry name" value="Prot_kinase_dom"/>
</dbReference>
<evidence type="ECO:0000313" key="12">
    <source>
        <dbReference type="Proteomes" id="UP001141806"/>
    </source>
</evidence>
<dbReference type="PANTHER" id="PTHR48013">
    <property type="entry name" value="DUAL SPECIFICITY MITOGEN-ACTIVATED PROTEIN KINASE KINASE 5-RELATED"/>
    <property type="match status" value="1"/>
</dbReference>
<keyword evidence="12" id="KW-1185">Reference proteome</keyword>
<keyword evidence="3" id="KW-0418">Kinase</keyword>
<evidence type="ECO:0000256" key="1">
    <source>
        <dbReference type="ARBA" id="ARBA00022679"/>
    </source>
</evidence>
<evidence type="ECO:0000256" key="7">
    <source>
        <dbReference type="ARBA" id="ARBA00049014"/>
    </source>
</evidence>
<dbReference type="Pfam" id="PF00069">
    <property type="entry name" value="Pkinase"/>
    <property type="match status" value="1"/>
</dbReference>
<evidence type="ECO:0000256" key="9">
    <source>
        <dbReference type="ARBA" id="ARBA00051693"/>
    </source>
</evidence>
<name>A0A9Q0KLX5_9MAGN</name>
<dbReference type="Gene3D" id="1.10.510.10">
    <property type="entry name" value="Transferase(Phosphotransferase) domain 1"/>
    <property type="match status" value="1"/>
</dbReference>
<dbReference type="EC" id="2.7.12.2" evidence="6"/>
<evidence type="ECO:0000256" key="8">
    <source>
        <dbReference type="ARBA" id="ARBA00049299"/>
    </source>
</evidence>
<keyword evidence="1" id="KW-0808">Transferase</keyword>
<comment type="catalytic activity">
    <reaction evidence="7">
        <text>L-seryl-[protein] + ATP = O-phospho-L-seryl-[protein] + ADP + H(+)</text>
        <dbReference type="Rhea" id="RHEA:17989"/>
        <dbReference type="Rhea" id="RHEA-COMP:9863"/>
        <dbReference type="Rhea" id="RHEA-COMP:11604"/>
        <dbReference type="ChEBI" id="CHEBI:15378"/>
        <dbReference type="ChEBI" id="CHEBI:29999"/>
        <dbReference type="ChEBI" id="CHEBI:30616"/>
        <dbReference type="ChEBI" id="CHEBI:83421"/>
        <dbReference type="ChEBI" id="CHEBI:456216"/>
        <dbReference type="EC" id="2.7.12.2"/>
    </reaction>
</comment>
<reference evidence="11" key="1">
    <citation type="journal article" date="2023" name="Plant J.">
        <title>The genome of the king protea, Protea cynaroides.</title>
        <authorList>
            <person name="Chang J."/>
            <person name="Duong T.A."/>
            <person name="Schoeman C."/>
            <person name="Ma X."/>
            <person name="Roodt D."/>
            <person name="Barker N."/>
            <person name="Li Z."/>
            <person name="Van de Peer Y."/>
            <person name="Mizrachi E."/>
        </authorList>
    </citation>
    <scope>NUCLEOTIDE SEQUENCE</scope>
    <source>
        <tissue evidence="11">Young leaves</tissue>
    </source>
</reference>
<dbReference type="PROSITE" id="PS00108">
    <property type="entry name" value="PROTEIN_KINASE_ST"/>
    <property type="match status" value="1"/>
</dbReference>
<proteinExistence type="inferred from homology"/>